<sequence length="114" mass="13166">MESVANGFVVLKPISLSRAIRIDNTCCFRAVEINHSFRVVVNDIASANMVNDSKTLLDVKLLDLFKTIQFCNLLSTMHKMENKLRQPTQKVDASDWFENMRYKLTGQKKKFDHD</sequence>
<accession>A0ABR0AXC8</accession>
<keyword evidence="2" id="KW-1185">Reference proteome</keyword>
<organism evidence="1 2">
    <name type="scientific">Daphnia magna</name>
    <dbReference type="NCBI Taxonomy" id="35525"/>
    <lineage>
        <taxon>Eukaryota</taxon>
        <taxon>Metazoa</taxon>
        <taxon>Ecdysozoa</taxon>
        <taxon>Arthropoda</taxon>
        <taxon>Crustacea</taxon>
        <taxon>Branchiopoda</taxon>
        <taxon>Diplostraca</taxon>
        <taxon>Cladocera</taxon>
        <taxon>Anomopoda</taxon>
        <taxon>Daphniidae</taxon>
        <taxon>Daphnia</taxon>
    </lineage>
</organism>
<gene>
    <name evidence="1" type="ORF">OUZ56_022666</name>
</gene>
<dbReference type="EMBL" id="JAOYFB010000039">
    <property type="protein sequence ID" value="KAK4029699.1"/>
    <property type="molecule type" value="Genomic_DNA"/>
</dbReference>
<dbReference type="Proteomes" id="UP001234178">
    <property type="component" value="Unassembled WGS sequence"/>
</dbReference>
<proteinExistence type="predicted"/>
<evidence type="ECO:0000313" key="1">
    <source>
        <dbReference type="EMBL" id="KAK4029699.1"/>
    </source>
</evidence>
<protein>
    <submittedName>
        <fullName evidence="1">Uncharacterized protein</fullName>
    </submittedName>
</protein>
<evidence type="ECO:0000313" key="2">
    <source>
        <dbReference type="Proteomes" id="UP001234178"/>
    </source>
</evidence>
<comment type="caution">
    <text evidence="1">The sequence shown here is derived from an EMBL/GenBank/DDBJ whole genome shotgun (WGS) entry which is preliminary data.</text>
</comment>
<reference evidence="1 2" key="1">
    <citation type="journal article" date="2023" name="Nucleic Acids Res.">
        <title>The hologenome of Daphnia magna reveals possible DNA methylation and microbiome-mediated evolution of the host genome.</title>
        <authorList>
            <person name="Chaturvedi A."/>
            <person name="Li X."/>
            <person name="Dhandapani V."/>
            <person name="Marshall H."/>
            <person name="Kissane S."/>
            <person name="Cuenca-Cambronero M."/>
            <person name="Asole G."/>
            <person name="Calvet F."/>
            <person name="Ruiz-Romero M."/>
            <person name="Marangio P."/>
            <person name="Guigo R."/>
            <person name="Rago D."/>
            <person name="Mirbahai L."/>
            <person name="Eastwood N."/>
            <person name="Colbourne J.K."/>
            <person name="Zhou J."/>
            <person name="Mallon E."/>
            <person name="Orsini L."/>
        </authorList>
    </citation>
    <scope>NUCLEOTIDE SEQUENCE [LARGE SCALE GENOMIC DNA]</scope>
    <source>
        <strain evidence="1">LRV0_1</strain>
    </source>
</reference>
<name>A0ABR0AXC8_9CRUS</name>